<name>A0A256FQP8_9HYPH</name>
<reference evidence="1 2" key="1">
    <citation type="submission" date="2017-07" db="EMBL/GenBank/DDBJ databases">
        <title>Phylogenetic study on the rhizospheric bacterium Ochrobactrum sp. A44.</title>
        <authorList>
            <person name="Krzyzanowska D.M."/>
            <person name="Ossowicki A."/>
            <person name="Rajewska M."/>
            <person name="Maciag T."/>
            <person name="Kaczynski Z."/>
            <person name="Czerwicka M."/>
            <person name="Jafra S."/>
        </authorList>
    </citation>
    <scope>NUCLEOTIDE SEQUENCE [LARGE SCALE GENOMIC DNA]</scope>
    <source>
        <strain evidence="1 2">PR17</strain>
    </source>
</reference>
<sequence>MEFLPDFGLDAENRRYYDETTTLDPHSPAFKAKVALAAIRGEKTLV</sequence>
<dbReference type="Proteomes" id="UP000216345">
    <property type="component" value="Unassembled WGS sequence"/>
</dbReference>
<protein>
    <submittedName>
        <fullName evidence="1">Uncharacterized protein</fullName>
    </submittedName>
</protein>
<organism evidence="1 2">
    <name type="scientific">Brucella rhizosphaerae</name>
    <dbReference type="NCBI Taxonomy" id="571254"/>
    <lineage>
        <taxon>Bacteria</taxon>
        <taxon>Pseudomonadati</taxon>
        <taxon>Pseudomonadota</taxon>
        <taxon>Alphaproteobacteria</taxon>
        <taxon>Hyphomicrobiales</taxon>
        <taxon>Brucellaceae</taxon>
        <taxon>Brucella/Ochrobactrum group</taxon>
        <taxon>Brucella</taxon>
    </lineage>
</organism>
<keyword evidence="2" id="KW-1185">Reference proteome</keyword>
<proteinExistence type="predicted"/>
<accession>A0A256FQP8</accession>
<dbReference type="AlphaFoldDB" id="A0A256FQP8"/>
<evidence type="ECO:0000313" key="2">
    <source>
        <dbReference type="Proteomes" id="UP000216345"/>
    </source>
</evidence>
<gene>
    <name evidence="1" type="ORF">CEV32_4107</name>
</gene>
<dbReference type="eggNOG" id="COG2963">
    <property type="taxonomic scope" value="Bacteria"/>
</dbReference>
<dbReference type="EMBL" id="NNRK01000021">
    <property type="protein sequence ID" value="OYR16761.1"/>
    <property type="molecule type" value="Genomic_DNA"/>
</dbReference>
<comment type="caution">
    <text evidence="1">The sequence shown here is derived from an EMBL/GenBank/DDBJ whole genome shotgun (WGS) entry which is preliminary data.</text>
</comment>
<evidence type="ECO:0000313" key="1">
    <source>
        <dbReference type="EMBL" id="OYR16761.1"/>
    </source>
</evidence>